<dbReference type="OrthoDB" id="10331955at2759"/>
<name>A0A9P4NI88_9PEZI</name>
<accession>A0A9P4NI88</accession>
<evidence type="ECO:0000256" key="1">
    <source>
        <dbReference type="SAM" id="MobiDB-lite"/>
    </source>
</evidence>
<dbReference type="EMBL" id="MU007086">
    <property type="protein sequence ID" value="KAF2422989.1"/>
    <property type="molecule type" value="Genomic_DNA"/>
</dbReference>
<reference evidence="2" key="1">
    <citation type="journal article" date="2020" name="Stud. Mycol.">
        <title>101 Dothideomycetes genomes: a test case for predicting lifestyles and emergence of pathogens.</title>
        <authorList>
            <person name="Haridas S."/>
            <person name="Albert R."/>
            <person name="Binder M."/>
            <person name="Bloem J."/>
            <person name="Labutti K."/>
            <person name="Salamov A."/>
            <person name="Andreopoulos B."/>
            <person name="Baker S."/>
            <person name="Barry K."/>
            <person name="Bills G."/>
            <person name="Bluhm B."/>
            <person name="Cannon C."/>
            <person name="Castanera R."/>
            <person name="Culley D."/>
            <person name="Daum C."/>
            <person name="Ezra D."/>
            <person name="Gonzalez J."/>
            <person name="Henrissat B."/>
            <person name="Kuo A."/>
            <person name="Liang C."/>
            <person name="Lipzen A."/>
            <person name="Lutzoni F."/>
            <person name="Magnuson J."/>
            <person name="Mondo S."/>
            <person name="Nolan M."/>
            <person name="Ohm R."/>
            <person name="Pangilinan J."/>
            <person name="Park H.-J."/>
            <person name="Ramirez L."/>
            <person name="Alfaro M."/>
            <person name="Sun H."/>
            <person name="Tritt A."/>
            <person name="Yoshinaga Y."/>
            <person name="Zwiers L.-H."/>
            <person name="Turgeon B."/>
            <person name="Goodwin S."/>
            <person name="Spatafora J."/>
            <person name="Crous P."/>
            <person name="Grigoriev I."/>
        </authorList>
    </citation>
    <scope>NUCLEOTIDE SEQUENCE</scope>
    <source>
        <strain evidence="2">CBS 130266</strain>
    </source>
</reference>
<gene>
    <name evidence="2" type="ORF">EJ08DRAFT_701426</name>
</gene>
<feature type="region of interest" description="Disordered" evidence="1">
    <location>
        <begin position="1"/>
        <end position="20"/>
    </location>
</feature>
<evidence type="ECO:0000313" key="2">
    <source>
        <dbReference type="EMBL" id="KAF2422989.1"/>
    </source>
</evidence>
<comment type="caution">
    <text evidence="2">The sequence shown here is derived from an EMBL/GenBank/DDBJ whole genome shotgun (WGS) entry which is preliminary data.</text>
</comment>
<dbReference type="AlphaFoldDB" id="A0A9P4NI88"/>
<protein>
    <submittedName>
        <fullName evidence="2">Uncharacterized protein</fullName>
    </submittedName>
</protein>
<organism evidence="2 3">
    <name type="scientific">Tothia fuscella</name>
    <dbReference type="NCBI Taxonomy" id="1048955"/>
    <lineage>
        <taxon>Eukaryota</taxon>
        <taxon>Fungi</taxon>
        <taxon>Dikarya</taxon>
        <taxon>Ascomycota</taxon>
        <taxon>Pezizomycotina</taxon>
        <taxon>Dothideomycetes</taxon>
        <taxon>Pleosporomycetidae</taxon>
        <taxon>Venturiales</taxon>
        <taxon>Cylindrosympodiaceae</taxon>
        <taxon>Tothia</taxon>
    </lineage>
</organism>
<sequence>MNCVAMNSPTFSPSFPGDETSSNSLGFSEYTYEKNLPADKDKLKDEGDGATYSVVGETRRSWEQRPWEVKNTVPSFIHAKVSFFALDSKNDRALWIPIPTNFHDLVQILKDHSVMPRFYKIPHVMGFPEFAGYPWMHRGPEHVDAESFRRSMWEDQRMFHRIVFASYRTGRAPLCAPDYFYLSSEGRKMELCHLFRARHQIVDIEWESMIETKKPGDHVDWTPFCADIRSHLPMAEFLFEPPEVWGKSWFARTVTETAEAILVRAEVVDIVKAAGYEITAKKGWFGKQSWSLADGEVIRRVAFAHWIEWRERSERDLERLGSQLVEY</sequence>
<dbReference type="Proteomes" id="UP000800235">
    <property type="component" value="Unassembled WGS sequence"/>
</dbReference>
<evidence type="ECO:0000313" key="3">
    <source>
        <dbReference type="Proteomes" id="UP000800235"/>
    </source>
</evidence>
<proteinExistence type="predicted"/>
<keyword evidence="3" id="KW-1185">Reference proteome</keyword>